<protein>
    <submittedName>
        <fullName evidence="2">Uncharacterized protein</fullName>
    </submittedName>
</protein>
<dbReference type="EMBL" id="JBHTLQ010000013">
    <property type="protein sequence ID" value="MFD1190527.1"/>
    <property type="molecule type" value="Genomic_DNA"/>
</dbReference>
<organism evidence="2 3">
    <name type="scientific">Phenylobacterium conjunctum</name>
    <dbReference type="NCBI Taxonomy" id="1298959"/>
    <lineage>
        <taxon>Bacteria</taxon>
        <taxon>Pseudomonadati</taxon>
        <taxon>Pseudomonadota</taxon>
        <taxon>Alphaproteobacteria</taxon>
        <taxon>Caulobacterales</taxon>
        <taxon>Caulobacteraceae</taxon>
        <taxon>Phenylobacterium</taxon>
    </lineage>
</organism>
<sequence length="94" mass="10344">MDVVNGYRCRDNTDREYAKQGIDPASPQKTANKEKTEKDMEVVARANADTIRLTTEAQEARKAARQRAQSESDAAVHAAKQAAQRMSHAVDISA</sequence>
<feature type="region of interest" description="Disordered" evidence="1">
    <location>
        <begin position="67"/>
        <end position="94"/>
    </location>
</feature>
<evidence type="ECO:0000313" key="2">
    <source>
        <dbReference type="EMBL" id="MFD1190527.1"/>
    </source>
</evidence>
<evidence type="ECO:0000313" key="3">
    <source>
        <dbReference type="Proteomes" id="UP001597216"/>
    </source>
</evidence>
<dbReference type="Proteomes" id="UP001597216">
    <property type="component" value="Unassembled WGS sequence"/>
</dbReference>
<evidence type="ECO:0000256" key="1">
    <source>
        <dbReference type="SAM" id="MobiDB-lite"/>
    </source>
</evidence>
<accession>A0ABW3T3G9</accession>
<feature type="compositionally biased region" description="Low complexity" evidence="1">
    <location>
        <begin position="67"/>
        <end position="83"/>
    </location>
</feature>
<gene>
    <name evidence="2" type="ORF">ACFQ27_08050</name>
</gene>
<feature type="region of interest" description="Disordered" evidence="1">
    <location>
        <begin position="1"/>
        <end position="39"/>
    </location>
</feature>
<proteinExistence type="predicted"/>
<reference evidence="3" key="1">
    <citation type="journal article" date="2019" name="Int. J. Syst. Evol. Microbiol.">
        <title>The Global Catalogue of Microorganisms (GCM) 10K type strain sequencing project: providing services to taxonomists for standard genome sequencing and annotation.</title>
        <authorList>
            <consortium name="The Broad Institute Genomics Platform"/>
            <consortium name="The Broad Institute Genome Sequencing Center for Infectious Disease"/>
            <person name="Wu L."/>
            <person name="Ma J."/>
        </authorList>
    </citation>
    <scope>NUCLEOTIDE SEQUENCE [LARGE SCALE GENOMIC DNA]</scope>
    <source>
        <strain evidence="3">CCUG 55074</strain>
    </source>
</reference>
<feature type="compositionally biased region" description="Basic and acidic residues" evidence="1">
    <location>
        <begin position="8"/>
        <end position="18"/>
    </location>
</feature>
<name>A0ABW3T3G9_9CAUL</name>
<dbReference type="RefSeq" id="WP_374347414.1">
    <property type="nucleotide sequence ID" value="NZ_JBHTLQ010000013.1"/>
</dbReference>
<keyword evidence="3" id="KW-1185">Reference proteome</keyword>
<comment type="caution">
    <text evidence="2">The sequence shown here is derived from an EMBL/GenBank/DDBJ whole genome shotgun (WGS) entry which is preliminary data.</text>
</comment>